<dbReference type="OrthoDB" id="9807414at2"/>
<reference evidence="1 2" key="1">
    <citation type="submission" date="2019-04" db="EMBL/GenBank/DDBJ databases">
        <title>Genome sequence of Pelagicola litoralis CL-ES2.</title>
        <authorList>
            <person name="Cao J."/>
        </authorList>
    </citation>
    <scope>NUCLEOTIDE SEQUENCE [LARGE SCALE GENOMIC DNA]</scope>
    <source>
        <strain evidence="1 2">CL-ES2</strain>
    </source>
</reference>
<evidence type="ECO:0000313" key="1">
    <source>
        <dbReference type="EMBL" id="TKZ15984.1"/>
    </source>
</evidence>
<comment type="caution">
    <text evidence="1">The sequence shown here is derived from an EMBL/GenBank/DDBJ whole genome shotgun (WGS) entry which is preliminary data.</text>
</comment>
<organism evidence="1 2">
    <name type="scientific">Shimia litoralis</name>
    <dbReference type="NCBI Taxonomy" id="420403"/>
    <lineage>
        <taxon>Bacteria</taxon>
        <taxon>Pseudomonadati</taxon>
        <taxon>Pseudomonadota</taxon>
        <taxon>Alphaproteobacteria</taxon>
        <taxon>Rhodobacterales</taxon>
        <taxon>Roseobacteraceae</taxon>
    </lineage>
</organism>
<evidence type="ECO:0000313" key="2">
    <source>
        <dbReference type="Proteomes" id="UP000306575"/>
    </source>
</evidence>
<dbReference type="SUPFAM" id="SSF53756">
    <property type="entry name" value="UDP-Glycosyltransferase/glycogen phosphorylase"/>
    <property type="match status" value="1"/>
</dbReference>
<proteinExistence type="predicted"/>
<dbReference type="AlphaFoldDB" id="A0A4U7MUU1"/>
<keyword evidence="2" id="KW-1185">Reference proteome</keyword>
<dbReference type="Gene3D" id="3.40.50.2000">
    <property type="entry name" value="Glycogen Phosphorylase B"/>
    <property type="match status" value="1"/>
</dbReference>
<dbReference type="RefSeq" id="WP_138017394.1">
    <property type="nucleotide sequence ID" value="NZ_SULI01000031.1"/>
</dbReference>
<dbReference type="GO" id="GO:0016740">
    <property type="term" value="F:transferase activity"/>
    <property type="evidence" value="ECO:0007669"/>
    <property type="project" value="UniProtKB-KW"/>
</dbReference>
<dbReference type="EMBL" id="SULI01000031">
    <property type="protein sequence ID" value="TKZ15984.1"/>
    <property type="molecule type" value="Genomic_DNA"/>
</dbReference>
<accession>A0A4U7MUU1</accession>
<gene>
    <name evidence="1" type="ORF">FAP39_16015</name>
</gene>
<protein>
    <submittedName>
        <fullName evidence="1">Glycosyltransferase</fullName>
    </submittedName>
</protein>
<sequence length="504" mass="57209">MNRQCADIANQPQQLRVLYYNWVDYLDDEARGGGVSVYQRNLLGALAQHSDITPTFLSSGISYDLMRRRPRWHSLRSDDRSPHVGRYEIINSQVMAPAHHSFGNMSQIDAPETLEVFYEFLRETGPYDIVHFNNIEGLPVQALDVQRIYPNAKVCLSLHNYYPLCPQVNFWQGEQKHCQSFEKGERCVGFLPSAPHEPTIRVANAIAYHLKRLGIRPGSRKFSYAFRVAGAITRRLSKMTHLFQRVGKKRSGPFATEFAQRRKSMVASINTHCDRVLCVSQAVWKIAEGHGISSDLLHLSYIGTDQAHHFETTEPRTSMVDEDGVLRLGYLGYMRRDKGFFFLLDALEAMPNAVLSKLHLVVAARRADAHTMARLIDLSARLSLLTYYDGYSHDTLDEILCDVSVGVVPVLWQDNLPQVAIEMHARHIPLLCSTFGGAKELGNCDEMCFPAGDHQAFRDRITNLLSEKFDPDAYWGEARTPLSMDAHIQQLKTLYNSIQLGIRI</sequence>
<name>A0A4U7MUU1_9RHOB</name>
<keyword evidence="1" id="KW-0808">Transferase</keyword>
<dbReference type="Pfam" id="PF13692">
    <property type="entry name" value="Glyco_trans_1_4"/>
    <property type="match status" value="1"/>
</dbReference>
<dbReference type="Proteomes" id="UP000306575">
    <property type="component" value="Unassembled WGS sequence"/>
</dbReference>